<protein>
    <submittedName>
        <fullName evidence="1">Uncharacterized protein</fullName>
    </submittedName>
</protein>
<dbReference type="PROSITE" id="PS51257">
    <property type="entry name" value="PROKAR_LIPOPROTEIN"/>
    <property type="match status" value="1"/>
</dbReference>
<dbReference type="AlphaFoldDB" id="A0A1I6XWD3"/>
<evidence type="ECO:0000313" key="1">
    <source>
        <dbReference type="EMBL" id="SFT42262.1"/>
    </source>
</evidence>
<gene>
    <name evidence="1" type="ORF">SAMN05216474_0477</name>
</gene>
<name>A0A1I6XWD3_9FLAO</name>
<sequence length="251" mass="29630">MKLLFSSFTLFLLFTACKKEIPPITKEPDVQERFISAISEYIIYTRLDNYCAFENSTDPDHYHYERNYRMVEGYAKDNQYYYKVQCKTTEYFKSPGDTGPYEYLYISDWEEINFLYRYDWANKKSFVYRNEDFEHPTEVMDFNLEVGESYDVAHHIDSLSRSILIDSIGYNTIDGLEFPILFMNVGTGNKYYGYSFLFPNALAFEEDSAHKVLKTNANVPPCGNNYPAHESYKYFVDGLNTSYSHFLFFTN</sequence>
<reference evidence="1 2" key="1">
    <citation type="submission" date="2016-10" db="EMBL/GenBank/DDBJ databases">
        <authorList>
            <person name="de Groot N.N."/>
        </authorList>
    </citation>
    <scope>NUCLEOTIDE SEQUENCE [LARGE SCALE GENOMIC DNA]</scope>
    <source>
        <strain evidence="1 2">CGMCC 1.7005</strain>
    </source>
</reference>
<accession>A0A1I6XWD3</accession>
<dbReference type="Proteomes" id="UP000236454">
    <property type="component" value="Unassembled WGS sequence"/>
</dbReference>
<evidence type="ECO:0000313" key="2">
    <source>
        <dbReference type="Proteomes" id="UP000236454"/>
    </source>
</evidence>
<organism evidence="1 2">
    <name type="scientific">Lishizhenia tianjinensis</name>
    <dbReference type="NCBI Taxonomy" id="477690"/>
    <lineage>
        <taxon>Bacteria</taxon>
        <taxon>Pseudomonadati</taxon>
        <taxon>Bacteroidota</taxon>
        <taxon>Flavobacteriia</taxon>
        <taxon>Flavobacteriales</taxon>
        <taxon>Crocinitomicaceae</taxon>
        <taxon>Lishizhenia</taxon>
    </lineage>
</organism>
<dbReference type="EMBL" id="FPAS01000001">
    <property type="protein sequence ID" value="SFT42262.1"/>
    <property type="molecule type" value="Genomic_DNA"/>
</dbReference>
<proteinExistence type="predicted"/>
<keyword evidence="2" id="KW-1185">Reference proteome</keyword>
<dbReference type="RefSeq" id="WP_090245920.1">
    <property type="nucleotide sequence ID" value="NZ_FPAS01000001.1"/>
</dbReference>